<gene>
    <name evidence="1" type="ORF">PIB30_044234</name>
</gene>
<name>A0ABU6WGY5_9FABA</name>
<comment type="caution">
    <text evidence="1">The sequence shown here is derived from an EMBL/GenBank/DDBJ whole genome shotgun (WGS) entry which is preliminary data.</text>
</comment>
<dbReference type="Proteomes" id="UP001341840">
    <property type="component" value="Unassembled WGS sequence"/>
</dbReference>
<proteinExistence type="predicted"/>
<protein>
    <submittedName>
        <fullName evidence="1">Uncharacterized protein</fullName>
    </submittedName>
</protein>
<sequence>MDMYTTDASGKSYSDLFPSNVGLRVVNRRMSSWFSPPYCYIPANEVEYPIVQMYEAPDLRTTHAPYDIQLSSLHPWMPPAPPPVPPAEVFEEDDDEMAQAEPEGPPEMDGLFPHAPVPAQLLQMAALVDDMPDPPLANGILADHQRSFQRRIRLGRMDSLQTHLTEVEPVWDPGLCPTVISAVFDAW</sequence>
<evidence type="ECO:0000313" key="1">
    <source>
        <dbReference type="EMBL" id="MED6184106.1"/>
    </source>
</evidence>
<accession>A0ABU6WGY5</accession>
<reference evidence="1 2" key="1">
    <citation type="journal article" date="2023" name="Plants (Basel)">
        <title>Bridging the Gap: Combining Genomics and Transcriptomics Approaches to Understand Stylosanthes scabra, an Orphan Legume from the Brazilian Caatinga.</title>
        <authorList>
            <person name="Ferreira-Neto J.R.C."/>
            <person name="da Silva M.D."/>
            <person name="Binneck E."/>
            <person name="de Melo N.F."/>
            <person name="da Silva R.H."/>
            <person name="de Melo A.L.T.M."/>
            <person name="Pandolfi V."/>
            <person name="Bustamante F.O."/>
            <person name="Brasileiro-Vidal A.C."/>
            <person name="Benko-Iseppon A.M."/>
        </authorList>
    </citation>
    <scope>NUCLEOTIDE SEQUENCE [LARGE SCALE GENOMIC DNA]</scope>
    <source>
        <tissue evidence="1">Leaves</tissue>
    </source>
</reference>
<evidence type="ECO:0000313" key="2">
    <source>
        <dbReference type="Proteomes" id="UP001341840"/>
    </source>
</evidence>
<organism evidence="1 2">
    <name type="scientific">Stylosanthes scabra</name>
    <dbReference type="NCBI Taxonomy" id="79078"/>
    <lineage>
        <taxon>Eukaryota</taxon>
        <taxon>Viridiplantae</taxon>
        <taxon>Streptophyta</taxon>
        <taxon>Embryophyta</taxon>
        <taxon>Tracheophyta</taxon>
        <taxon>Spermatophyta</taxon>
        <taxon>Magnoliopsida</taxon>
        <taxon>eudicotyledons</taxon>
        <taxon>Gunneridae</taxon>
        <taxon>Pentapetalae</taxon>
        <taxon>rosids</taxon>
        <taxon>fabids</taxon>
        <taxon>Fabales</taxon>
        <taxon>Fabaceae</taxon>
        <taxon>Papilionoideae</taxon>
        <taxon>50 kb inversion clade</taxon>
        <taxon>dalbergioids sensu lato</taxon>
        <taxon>Dalbergieae</taxon>
        <taxon>Pterocarpus clade</taxon>
        <taxon>Stylosanthes</taxon>
    </lineage>
</organism>
<dbReference type="EMBL" id="JASCZI010181505">
    <property type="protein sequence ID" value="MED6184106.1"/>
    <property type="molecule type" value="Genomic_DNA"/>
</dbReference>
<keyword evidence="2" id="KW-1185">Reference proteome</keyword>